<protein>
    <submittedName>
        <fullName evidence="2">Uncharacterized protein</fullName>
    </submittedName>
</protein>
<proteinExistence type="predicted"/>
<organism evidence="2 3">
    <name type="scientific">Flavobacterium resistens</name>
    <dbReference type="NCBI Taxonomy" id="443612"/>
    <lineage>
        <taxon>Bacteria</taxon>
        <taxon>Pseudomonadati</taxon>
        <taxon>Bacteroidota</taxon>
        <taxon>Flavobacteriia</taxon>
        <taxon>Flavobacteriales</taxon>
        <taxon>Flavobacteriaceae</taxon>
        <taxon>Flavobacterium</taxon>
    </lineage>
</organism>
<evidence type="ECO:0000313" key="2">
    <source>
        <dbReference type="EMBL" id="SMO89789.1"/>
    </source>
</evidence>
<dbReference type="RefSeq" id="WP_142452158.1">
    <property type="nucleotide sequence ID" value="NZ_FXTA01000006.1"/>
</dbReference>
<evidence type="ECO:0000313" key="3">
    <source>
        <dbReference type="Proteomes" id="UP000317289"/>
    </source>
</evidence>
<evidence type="ECO:0000313" key="4">
    <source>
        <dbReference type="Proteomes" id="UP000468990"/>
    </source>
</evidence>
<dbReference type="EMBL" id="WKKG01000008">
    <property type="protein sequence ID" value="MRX69384.1"/>
    <property type="molecule type" value="Genomic_DNA"/>
</dbReference>
<dbReference type="Proteomes" id="UP000317289">
    <property type="component" value="Unassembled WGS sequence"/>
</dbReference>
<dbReference type="PROSITE" id="PS51257">
    <property type="entry name" value="PROKAR_LIPOPROTEIN"/>
    <property type="match status" value="1"/>
</dbReference>
<accession>A0A521F0U5</accession>
<sequence length="274" mass="32016">MKKYYFLLYIFFFLTISCKKNKEISNVSTFDTTKVVKLPRLVYTKYMENVPKTDTLCSGEIERAKNDLSKYDGVYVQTICFGCDFKPYEEEIKEVLKRKKFKLGIQDLGCVIYQGQTQGCYSAYIDLKMKAKYGENYKSEIENDAIKILIKNININNKVISIYDLEPNEKPKILNPKIAIENDYYTTIKTNLPINKKSMNDLFTDIEFIVEKDGTISNLKETNWVNEKGINKKYKQELVNLAINTLKKDYNNWKPGTYKGVKARIENTLRISFE</sequence>
<dbReference type="AlphaFoldDB" id="A0A521F0U5"/>
<dbReference type="EMBL" id="FXTA01000006">
    <property type="protein sequence ID" value="SMO89789.1"/>
    <property type="molecule type" value="Genomic_DNA"/>
</dbReference>
<evidence type="ECO:0000313" key="1">
    <source>
        <dbReference type="EMBL" id="MRX69384.1"/>
    </source>
</evidence>
<reference evidence="1 4" key="2">
    <citation type="submission" date="2019-11" db="EMBL/GenBank/DDBJ databases">
        <title>Flavobacterium resistens genome.</title>
        <authorList>
            <person name="Wilson V.M."/>
            <person name="Newman J.D."/>
        </authorList>
    </citation>
    <scope>NUCLEOTIDE SEQUENCE [LARGE SCALE GENOMIC DNA]</scope>
    <source>
        <strain evidence="1 4">DSM 19382</strain>
    </source>
</reference>
<gene>
    <name evidence="1" type="ORF">GJU42_15535</name>
    <name evidence="2" type="ORF">SAMN06265349_10680</name>
</gene>
<dbReference type="Proteomes" id="UP000468990">
    <property type="component" value="Unassembled WGS sequence"/>
</dbReference>
<keyword evidence="4" id="KW-1185">Reference proteome</keyword>
<name>A0A521F0U5_9FLAO</name>
<dbReference type="OrthoDB" id="834994at2"/>
<reference evidence="2 3" key="1">
    <citation type="submission" date="2017-05" db="EMBL/GenBank/DDBJ databases">
        <authorList>
            <person name="Varghese N."/>
            <person name="Submissions S."/>
        </authorList>
    </citation>
    <scope>NUCLEOTIDE SEQUENCE [LARGE SCALE GENOMIC DNA]</scope>
    <source>
        <strain evidence="2 3">DSM 19382</strain>
    </source>
</reference>